<evidence type="ECO:0000313" key="2">
    <source>
        <dbReference type="EMBL" id="OXA64237.1"/>
    </source>
</evidence>
<keyword evidence="1" id="KW-0812">Transmembrane</keyword>
<keyword evidence="1" id="KW-1133">Transmembrane helix</keyword>
<keyword evidence="1" id="KW-0472">Membrane</keyword>
<protein>
    <submittedName>
        <fullName evidence="2">Putative gustatory receptor 2a</fullName>
    </submittedName>
</protein>
<organism evidence="2 3">
    <name type="scientific">Folsomia candida</name>
    <name type="common">Springtail</name>
    <dbReference type="NCBI Taxonomy" id="158441"/>
    <lineage>
        <taxon>Eukaryota</taxon>
        <taxon>Metazoa</taxon>
        <taxon>Ecdysozoa</taxon>
        <taxon>Arthropoda</taxon>
        <taxon>Hexapoda</taxon>
        <taxon>Collembola</taxon>
        <taxon>Entomobryomorpha</taxon>
        <taxon>Isotomoidea</taxon>
        <taxon>Isotomidae</taxon>
        <taxon>Proisotominae</taxon>
        <taxon>Folsomia</taxon>
    </lineage>
</organism>
<name>A0A226F448_FOLCA</name>
<keyword evidence="2" id="KW-0675">Receptor</keyword>
<feature type="transmembrane region" description="Helical" evidence="1">
    <location>
        <begin position="200"/>
        <end position="222"/>
    </location>
</feature>
<dbReference type="OrthoDB" id="6478931at2759"/>
<proteinExistence type="predicted"/>
<feature type="transmembrane region" description="Helical" evidence="1">
    <location>
        <begin position="81"/>
        <end position="104"/>
    </location>
</feature>
<gene>
    <name evidence="2" type="ORF">Fcan01_01150</name>
</gene>
<dbReference type="AlphaFoldDB" id="A0A226F448"/>
<evidence type="ECO:0000313" key="3">
    <source>
        <dbReference type="Proteomes" id="UP000198287"/>
    </source>
</evidence>
<evidence type="ECO:0000256" key="1">
    <source>
        <dbReference type="SAM" id="Phobius"/>
    </source>
</evidence>
<keyword evidence="3" id="KW-1185">Reference proteome</keyword>
<sequence>MVEILQMYVIDMGGSFPFVFVMVTPFFLALLRCIFPFLLVFFLSWYLELVHRICETDASFQSQLNLYSQVRQNLTDFESLFGHWILVDMTHNLIRIIFSAYFAATNIPPSEVGLRIVIQNGLSVLAYFYLLYMVCKKGTQLQKVSGDLVDKMKIKRKMECQDFYFLLLGELCNRNLNRLNDHNSVSTMERLHFETDYFRINLAMIPPIVGTITTYLIVLLQFQASDGEVKGEKWK</sequence>
<comment type="caution">
    <text evidence="2">The sequence shown here is derived from an EMBL/GenBank/DDBJ whole genome shotgun (WGS) entry which is preliminary data.</text>
</comment>
<accession>A0A226F448</accession>
<reference evidence="2 3" key="1">
    <citation type="submission" date="2015-12" db="EMBL/GenBank/DDBJ databases">
        <title>The genome of Folsomia candida.</title>
        <authorList>
            <person name="Faddeeva A."/>
            <person name="Derks M.F."/>
            <person name="Anvar Y."/>
            <person name="Smit S."/>
            <person name="Van Straalen N."/>
            <person name="Roelofs D."/>
        </authorList>
    </citation>
    <scope>NUCLEOTIDE SEQUENCE [LARGE SCALE GENOMIC DNA]</scope>
    <source>
        <strain evidence="2 3">VU population</strain>
        <tissue evidence="2">Whole body</tissue>
    </source>
</reference>
<dbReference type="Proteomes" id="UP000198287">
    <property type="component" value="Unassembled WGS sequence"/>
</dbReference>
<dbReference type="EMBL" id="LNIX01000001">
    <property type="protein sequence ID" value="OXA64237.1"/>
    <property type="molecule type" value="Genomic_DNA"/>
</dbReference>
<feature type="transmembrane region" description="Helical" evidence="1">
    <location>
        <begin position="116"/>
        <end position="135"/>
    </location>
</feature>
<feature type="transmembrane region" description="Helical" evidence="1">
    <location>
        <begin position="20"/>
        <end position="43"/>
    </location>
</feature>